<evidence type="ECO:0000313" key="9">
    <source>
        <dbReference type="Proteomes" id="UP000001170"/>
    </source>
</evidence>
<dbReference type="InterPro" id="IPR029063">
    <property type="entry name" value="SAM-dependent_MTases_sf"/>
</dbReference>
<evidence type="ECO:0000256" key="3">
    <source>
        <dbReference type="ARBA" id="ARBA00022679"/>
    </source>
</evidence>
<dbReference type="InterPro" id="IPR031340">
    <property type="entry name" value="RsmF_methylt_CI"/>
</dbReference>
<dbReference type="Gene3D" id="3.30.70.1170">
    <property type="entry name" value="Sun protein, domain 3"/>
    <property type="match status" value="1"/>
</dbReference>
<evidence type="ECO:0000259" key="7">
    <source>
        <dbReference type="PROSITE" id="PS51686"/>
    </source>
</evidence>
<dbReference type="eggNOG" id="COG0144">
    <property type="taxonomic scope" value="Bacteria"/>
</dbReference>
<dbReference type="InterPro" id="IPR031341">
    <property type="entry name" value="Methyltr_RsmF_N"/>
</dbReference>
<dbReference type="GO" id="GO:0008173">
    <property type="term" value="F:RNA methyltransferase activity"/>
    <property type="evidence" value="ECO:0007669"/>
    <property type="project" value="InterPro"/>
</dbReference>
<dbReference type="CDD" id="cd02440">
    <property type="entry name" value="AdoMet_MTases"/>
    <property type="match status" value="1"/>
</dbReference>
<keyword evidence="5 6" id="KW-0694">RNA-binding</keyword>
<organism evidence="8 9">
    <name type="scientific">Streptococcus thermophilus (strain ATCC BAA-250 / LMG 18311)</name>
    <dbReference type="NCBI Taxonomy" id="264199"/>
    <lineage>
        <taxon>Bacteria</taxon>
        <taxon>Bacillati</taxon>
        <taxon>Bacillota</taxon>
        <taxon>Bacilli</taxon>
        <taxon>Lactobacillales</taxon>
        <taxon>Streptococcaceae</taxon>
        <taxon>Streptococcus</taxon>
    </lineage>
</organism>
<dbReference type="Pfam" id="PF13636">
    <property type="entry name" value="Methyltranf_PUA"/>
    <property type="match status" value="1"/>
</dbReference>
<dbReference type="InterPro" id="IPR049560">
    <property type="entry name" value="MeTrfase_RsmB-F_NOP2_cat"/>
</dbReference>
<comment type="caution">
    <text evidence="6">Lacks conserved residue(s) required for the propagation of feature annotation.</text>
</comment>
<dbReference type="InterPro" id="IPR027391">
    <property type="entry name" value="Nol1_Nop2_Fmu_2"/>
</dbReference>
<dbReference type="CDD" id="cd21147">
    <property type="entry name" value="RsmF_methylt_CTD1"/>
    <property type="match status" value="1"/>
</dbReference>
<dbReference type="PRINTS" id="PR02008">
    <property type="entry name" value="RCMTFAMILY"/>
</dbReference>
<dbReference type="InterPro" id="IPR023267">
    <property type="entry name" value="RCMT"/>
</dbReference>
<dbReference type="InterPro" id="IPR001678">
    <property type="entry name" value="MeTrfase_RsmB-F_NOP2_dom"/>
</dbReference>
<feature type="active site" description="Nucleophile" evidence="6">
    <location>
        <position position="231"/>
    </location>
</feature>
<dbReference type="PROSITE" id="PS51686">
    <property type="entry name" value="SAM_MT_RSMB_NOP"/>
    <property type="match status" value="1"/>
</dbReference>
<feature type="binding site" evidence="6">
    <location>
        <position position="133"/>
    </location>
    <ligand>
        <name>S-adenosyl-L-methionine</name>
        <dbReference type="ChEBI" id="CHEBI:59789"/>
    </ligand>
</feature>
<dbReference type="HOGENOM" id="CLU_005316_6_1_9"/>
<evidence type="ECO:0000256" key="1">
    <source>
        <dbReference type="ARBA" id="ARBA00022490"/>
    </source>
</evidence>
<dbReference type="GO" id="GO:0001510">
    <property type="term" value="P:RNA methylation"/>
    <property type="evidence" value="ECO:0007669"/>
    <property type="project" value="InterPro"/>
</dbReference>
<dbReference type="Proteomes" id="UP000001170">
    <property type="component" value="Chromosome"/>
</dbReference>
<proteinExistence type="inferred from homology"/>
<evidence type="ECO:0000313" key="8">
    <source>
        <dbReference type="EMBL" id="AAV60660.1"/>
    </source>
</evidence>
<name>Q5M4F7_STRT2</name>
<gene>
    <name evidence="8" type="ordered locus">stu1000</name>
</gene>
<dbReference type="SUPFAM" id="SSF53335">
    <property type="entry name" value="S-adenosyl-L-methionine-dependent methyltransferases"/>
    <property type="match status" value="1"/>
</dbReference>
<reference evidence="8 9" key="1">
    <citation type="journal article" date="2004" name="Nat. Biotechnol.">
        <title>Complete sequence and comparative genome analysis of the dairy bacterium Streptococcus thermophilus.</title>
        <authorList>
            <person name="Bolotin A."/>
            <person name="Quinquis B."/>
            <person name="Renault P."/>
            <person name="Sorokin A."/>
            <person name="Ehrlich S.D."/>
            <person name="Kulakauskas S."/>
            <person name="Lapidus A."/>
            <person name="Goltsman E."/>
            <person name="Mazur M."/>
            <person name="Pusch G.D."/>
            <person name="Fonstein M."/>
            <person name="Overbeek R."/>
            <person name="Kyprides N."/>
            <person name="Purnelle B."/>
            <person name="Prozzi D."/>
            <person name="Ngui K."/>
            <person name="Masuy D."/>
            <person name="Hancy F."/>
            <person name="Burteau S."/>
            <person name="Boutry M."/>
            <person name="Delcour J."/>
            <person name="Goffeau A."/>
            <person name="Hols P."/>
        </authorList>
    </citation>
    <scope>NUCLEOTIDE SEQUENCE [LARGE SCALE GENOMIC DNA]</scope>
    <source>
        <strain evidence="9">ATCC BAA-250 / LMG 18311</strain>
    </source>
</reference>
<dbReference type="Pfam" id="PF17125">
    <property type="entry name" value="Methyltr_RsmF_N"/>
    <property type="match status" value="1"/>
</dbReference>
<dbReference type="Gene3D" id="2.30.130.60">
    <property type="match status" value="1"/>
</dbReference>
<dbReference type="EMBL" id="CP000023">
    <property type="protein sequence ID" value="AAV60660.1"/>
    <property type="molecule type" value="Genomic_DNA"/>
</dbReference>
<comment type="similarity">
    <text evidence="6">Belongs to the class I-like SAM-binding methyltransferase superfamily. RsmB/NOP family.</text>
</comment>
<keyword evidence="4 6" id="KW-0949">S-adenosyl-L-methionine</keyword>
<evidence type="ECO:0000256" key="5">
    <source>
        <dbReference type="ARBA" id="ARBA00022884"/>
    </source>
</evidence>
<dbReference type="KEGG" id="stl:stu1000"/>
<dbReference type="Pfam" id="PF17126">
    <property type="entry name" value="RsmF_methylt_CI"/>
    <property type="match status" value="1"/>
</dbReference>
<keyword evidence="2 6" id="KW-0489">Methyltransferase</keyword>
<dbReference type="DNASU" id="3163975"/>
<feature type="binding site" evidence="6">
    <location>
        <begin position="109"/>
        <end position="115"/>
    </location>
    <ligand>
        <name>S-adenosyl-L-methionine</name>
        <dbReference type="ChEBI" id="CHEBI:59789"/>
    </ligand>
</feature>
<dbReference type="Gene3D" id="3.40.50.150">
    <property type="entry name" value="Vaccinia Virus protein VP39"/>
    <property type="match status" value="1"/>
</dbReference>
<dbReference type="Pfam" id="PF01189">
    <property type="entry name" value="Methyltr_RsmB-F"/>
    <property type="match status" value="1"/>
</dbReference>
<dbReference type="PANTHER" id="PTHR22807:SF30">
    <property type="entry name" value="28S RRNA (CYTOSINE(4447)-C(5))-METHYLTRANSFERASE-RELATED"/>
    <property type="match status" value="1"/>
</dbReference>
<dbReference type="GO" id="GO:0003723">
    <property type="term" value="F:RNA binding"/>
    <property type="evidence" value="ECO:0007669"/>
    <property type="project" value="UniProtKB-UniRule"/>
</dbReference>
<feature type="binding site" evidence="6">
    <location>
        <position position="178"/>
    </location>
    <ligand>
        <name>S-adenosyl-L-methionine</name>
        <dbReference type="ChEBI" id="CHEBI:59789"/>
    </ligand>
</feature>
<accession>Q5M4F7</accession>
<dbReference type="PANTHER" id="PTHR22807">
    <property type="entry name" value="NOP2 YEAST -RELATED NOL1/NOP2/FMU SUN DOMAIN-CONTAINING"/>
    <property type="match status" value="1"/>
</dbReference>
<keyword evidence="1" id="KW-0963">Cytoplasm</keyword>
<feature type="domain" description="SAM-dependent MTase RsmB/NOP-type" evidence="7">
    <location>
        <begin position="7"/>
        <end position="293"/>
    </location>
</feature>
<dbReference type="STRING" id="264199.stu1000"/>
<evidence type="ECO:0000256" key="2">
    <source>
        <dbReference type="ARBA" id="ARBA00022603"/>
    </source>
</evidence>
<sequence>MVQFFDRKETMKFPSDFIEKYKDLLGAEAEEFFTSFDQEAVSAYRINPLKKQQKDYPDPIPGTPWGYYGKISGKSSDHATGLVYSQEPAAQMVAQVAAPSKGSRVLDLAAAPGGKSTHLLSYVDNTGLLVSNEIDFTRSKVLVENLERFGAKNVVVNHTSADKLAEVFKNYFDMIVFDGPCSGEGMFRKDPDAIQYWHKDYPSELAQLQKDILADGLKMLAPGGQLVYSTCTWSPEENEGVVAWILENYPDLELVAIPKLSGMSDGIDFPETARMYPHHFKGEGQFVAKFQDKRMPEQSCIKEGKTNLNKEQKQLWDDFVKKHLKLPLDGLLQVFGDNLYLLPRGLPDLSKVKIARNGLHLGIFKKKRFEPSFALGIALTSDEVVSSIELTQEQFAQYASGNVVTLDQTLENGWYQLLVDGNGFGFAKVIGNTLKNYYPKGLRFHI</sequence>
<evidence type="ECO:0000256" key="4">
    <source>
        <dbReference type="ARBA" id="ARBA00022691"/>
    </source>
</evidence>
<dbReference type="AlphaFoldDB" id="Q5M4F7"/>
<keyword evidence="9" id="KW-1185">Reference proteome</keyword>
<protein>
    <submittedName>
        <fullName evidence="8">rRNA methyltransferase, putative</fullName>
    </submittedName>
</protein>
<dbReference type="eggNOG" id="COG3270">
    <property type="taxonomic scope" value="Bacteria"/>
</dbReference>
<evidence type="ECO:0000256" key="6">
    <source>
        <dbReference type="PROSITE-ProRule" id="PRU01023"/>
    </source>
</evidence>
<keyword evidence="3 6" id="KW-0808">Transferase</keyword>